<gene>
    <name evidence="1" type="ORF">CV102_14515</name>
</gene>
<keyword evidence="2" id="KW-1185">Reference proteome</keyword>
<dbReference type="InterPro" id="IPR050508">
    <property type="entry name" value="Methyltransf_Superfamily"/>
</dbReference>
<dbReference type="Pfam" id="PF01209">
    <property type="entry name" value="Ubie_methyltran"/>
    <property type="match status" value="1"/>
</dbReference>
<organism evidence="1 2">
    <name type="scientific">Natronococcus pandeyae</name>
    <dbReference type="NCBI Taxonomy" id="2055836"/>
    <lineage>
        <taxon>Archaea</taxon>
        <taxon>Methanobacteriati</taxon>
        <taxon>Methanobacteriota</taxon>
        <taxon>Stenosarchaea group</taxon>
        <taxon>Halobacteria</taxon>
        <taxon>Halobacteriales</taxon>
        <taxon>Natrialbaceae</taxon>
        <taxon>Natronococcus</taxon>
    </lineage>
</organism>
<dbReference type="PANTHER" id="PTHR42912">
    <property type="entry name" value="METHYLTRANSFERASE"/>
    <property type="match status" value="1"/>
</dbReference>
<dbReference type="CDD" id="cd02440">
    <property type="entry name" value="AdoMet_MTases"/>
    <property type="match status" value="1"/>
</dbReference>
<dbReference type="Proteomes" id="UP000766904">
    <property type="component" value="Unassembled WGS sequence"/>
</dbReference>
<dbReference type="Gene3D" id="3.40.50.150">
    <property type="entry name" value="Vaccinia Virus protein VP39"/>
    <property type="match status" value="1"/>
</dbReference>
<name>A0A8J8PZY6_9EURY</name>
<comment type="caution">
    <text evidence="1">The sequence shown here is derived from an EMBL/GenBank/DDBJ whole genome shotgun (WGS) entry which is preliminary data.</text>
</comment>
<dbReference type="GO" id="GO:0032259">
    <property type="term" value="P:methylation"/>
    <property type="evidence" value="ECO:0007669"/>
    <property type="project" value="UniProtKB-KW"/>
</dbReference>
<dbReference type="GO" id="GO:0008168">
    <property type="term" value="F:methyltransferase activity"/>
    <property type="evidence" value="ECO:0007669"/>
    <property type="project" value="UniProtKB-KW"/>
</dbReference>
<keyword evidence="1" id="KW-0808">Transferase</keyword>
<dbReference type="PANTHER" id="PTHR42912:SF93">
    <property type="entry name" value="N6-ADENOSINE-METHYLTRANSFERASE TMT1A"/>
    <property type="match status" value="1"/>
</dbReference>
<dbReference type="OrthoDB" id="57427at2157"/>
<evidence type="ECO:0000313" key="2">
    <source>
        <dbReference type="Proteomes" id="UP000766904"/>
    </source>
</evidence>
<dbReference type="EMBL" id="PHNJ01000007">
    <property type="protein sequence ID" value="TYL37931.1"/>
    <property type="molecule type" value="Genomic_DNA"/>
</dbReference>
<dbReference type="InterPro" id="IPR004033">
    <property type="entry name" value="UbiE/COQ5_MeTrFase"/>
</dbReference>
<evidence type="ECO:0000313" key="1">
    <source>
        <dbReference type="EMBL" id="TYL37931.1"/>
    </source>
</evidence>
<sequence length="213" mass="23641">MVDRRTVRRLGGLLGFVLAAGLAYALYWRKNPSPCPYSQRVWIDLPRPVLTRSRLRKLLAPQPGERVLEVGPGTGYYTPSVAQQLEPDGTVHALDVQRPMLEQTRARASAEGSKNVVPVQADAQALPYPDDAFDAAYLTVVLGEVPDQDQALSELHRVLKPGGRLVVGELLPDPHFVTLETLHQRAERQGLEFDDYVGTRFGYIGRLHVPDGR</sequence>
<keyword evidence="1" id="KW-0489">Methyltransferase</keyword>
<accession>A0A8J8PZY6</accession>
<proteinExistence type="predicted"/>
<protein>
    <submittedName>
        <fullName evidence="1">Methyltransferase type 11</fullName>
    </submittedName>
</protein>
<dbReference type="AlphaFoldDB" id="A0A8J8PZY6"/>
<dbReference type="InterPro" id="IPR029063">
    <property type="entry name" value="SAM-dependent_MTases_sf"/>
</dbReference>
<dbReference type="PROSITE" id="PS51608">
    <property type="entry name" value="SAM_MT_UBIE"/>
    <property type="match status" value="1"/>
</dbReference>
<dbReference type="SUPFAM" id="SSF53335">
    <property type="entry name" value="S-adenosyl-L-methionine-dependent methyltransferases"/>
    <property type="match status" value="1"/>
</dbReference>
<dbReference type="RefSeq" id="WP_148858707.1">
    <property type="nucleotide sequence ID" value="NZ_PHNJ01000007.1"/>
</dbReference>
<reference evidence="1" key="1">
    <citation type="submission" date="2017-11" db="EMBL/GenBank/DDBJ databases">
        <authorList>
            <person name="Kajale S.C."/>
            <person name="Sharma A."/>
        </authorList>
    </citation>
    <scope>NUCLEOTIDE SEQUENCE</scope>
    <source>
        <strain evidence="1">LS1_42</strain>
    </source>
</reference>